<evidence type="ECO:0000313" key="1">
    <source>
        <dbReference type="EMBL" id="ASQ30216.1"/>
    </source>
</evidence>
<sequence length="521" mass="60624">MKDVKKELATRILARKNFYFFLKLKWQRYNKAAFLDNWHFQYLAKLLTHTLHTKASYDKLIKRLMLNMPPSYGKTETIARTFIAWALGNDRSRKFIYISYSDELCKKISNQVRDLIKSSFWQSIFKQKAEFLQDNSSEFIFKEGGGLFVTTLKSAITGFHAHSILIDDPIKVSEMSSKSARNLVNQNFKESVLSRLQDTNSNITILMQRLGYEDLCGFLLDERNFDKETIAKWQVIRLEALNDKELIYEIEDFSYTRKANEPLFPLKHDLKQLQELKKQMGDDEFSTQYQQEPQASEAGFFEASYFKEIASFDINEHNEYIFVDNALSVEKNADNRAIVILGVDRVDNNERYIVKDCLYGIWDEEKTCLNVIESLLSYPKAKLFIENDGGGILLYRLLLKEIVRVNEKLKKQGKSIITNEIKTYNANRKISKVEKIKAIKPYYNSGFLVFLNKARNLNQIKKELLAFNPAKPFRKDDCIDCIASAIAMSEVSAPYKSEEKPKDKQRLSTANSKIYTSSWRV</sequence>
<dbReference type="EMBL" id="CP022347">
    <property type="protein sequence ID" value="ASQ30216.1"/>
    <property type="molecule type" value="Genomic_DNA"/>
</dbReference>
<dbReference type="Gene3D" id="3.40.50.300">
    <property type="entry name" value="P-loop containing nucleotide triphosphate hydrolases"/>
    <property type="match status" value="1"/>
</dbReference>
<dbReference type="OrthoDB" id="5352017at2"/>
<organism evidence="1 2">
    <name type="scientific">Campylobacter avium LMG 24591</name>
    <dbReference type="NCBI Taxonomy" id="522484"/>
    <lineage>
        <taxon>Bacteria</taxon>
        <taxon>Pseudomonadati</taxon>
        <taxon>Campylobacterota</taxon>
        <taxon>Epsilonproteobacteria</taxon>
        <taxon>Campylobacterales</taxon>
        <taxon>Campylobacteraceae</taxon>
        <taxon>Campylobacter</taxon>
    </lineage>
</organism>
<gene>
    <name evidence="1" type="ORF">CAV_0549</name>
</gene>
<accession>A0A222MXD3</accession>
<reference evidence="1 2" key="1">
    <citation type="submission" date="2017-07" db="EMBL/GenBank/DDBJ databases">
        <title>Analysis of two Campylobacter avium genomes and identification of a novel hippuricase gene.</title>
        <authorList>
            <person name="Miller W.G."/>
            <person name="Chapman M.H."/>
            <person name="Yee E."/>
            <person name="Revez J."/>
            <person name="Bono J.L."/>
            <person name="Rossi M."/>
        </authorList>
    </citation>
    <scope>NUCLEOTIDE SEQUENCE [LARGE SCALE GENOMIC DNA]</scope>
    <source>
        <strain evidence="1 2">LMG 24591</strain>
    </source>
</reference>
<name>A0A222MXD3_9BACT</name>
<dbReference type="KEGG" id="cavi:CAV_0549"/>
<protein>
    <submittedName>
        <fullName evidence="1">Uncharacterized protein</fullName>
    </submittedName>
</protein>
<dbReference type="RefSeq" id="WP_148131214.1">
    <property type="nucleotide sequence ID" value="NZ_CP022347.1"/>
</dbReference>
<evidence type="ECO:0000313" key="2">
    <source>
        <dbReference type="Proteomes" id="UP000201169"/>
    </source>
</evidence>
<keyword evidence="2" id="KW-1185">Reference proteome</keyword>
<dbReference type="AlphaFoldDB" id="A0A222MXD3"/>
<dbReference type="Pfam" id="PF03237">
    <property type="entry name" value="Terminase_6N"/>
    <property type="match status" value="1"/>
</dbReference>
<dbReference type="Proteomes" id="UP000201169">
    <property type="component" value="Chromosome"/>
</dbReference>
<proteinExistence type="predicted"/>
<dbReference type="InterPro" id="IPR027417">
    <property type="entry name" value="P-loop_NTPase"/>
</dbReference>